<proteinExistence type="predicted"/>
<gene>
    <name evidence="1" type="ORF">HKB16_16895</name>
</gene>
<name>A0A7Y0XD95_VIBPH</name>
<evidence type="ECO:0000313" key="2">
    <source>
        <dbReference type="Proteomes" id="UP000518904"/>
    </source>
</evidence>
<dbReference type="AlphaFoldDB" id="A0A7Y0XD95"/>
<comment type="caution">
    <text evidence="1">The sequence shown here is derived from an EMBL/GenBank/DDBJ whole genome shotgun (WGS) entry which is preliminary data.</text>
</comment>
<accession>A0A7Y0XD95</accession>
<feature type="non-terminal residue" evidence="1">
    <location>
        <position position="1"/>
    </location>
</feature>
<dbReference type="Proteomes" id="UP000518904">
    <property type="component" value="Unassembled WGS sequence"/>
</dbReference>
<reference evidence="1 2" key="1">
    <citation type="submission" date="2020-04" db="EMBL/GenBank/DDBJ databases">
        <title>Whole-genome sequencing of Vibrio spp. from China reveals different genetic environments of blaCTX-M-14 among diverse lineages.</title>
        <authorList>
            <person name="Zheng Z."/>
            <person name="Ye L."/>
            <person name="Chen S."/>
        </authorList>
    </citation>
    <scope>NUCLEOTIDE SEQUENCE [LARGE SCALE GENOMIC DNA]</scope>
    <source>
        <strain evidence="1 2">Vb0551</strain>
    </source>
</reference>
<protein>
    <submittedName>
        <fullName evidence="1">Peptidase M11 gametolysin</fullName>
    </submittedName>
</protein>
<organism evidence="1 2">
    <name type="scientific">Vibrio parahaemolyticus</name>
    <dbReference type="NCBI Taxonomy" id="670"/>
    <lineage>
        <taxon>Bacteria</taxon>
        <taxon>Pseudomonadati</taxon>
        <taxon>Pseudomonadota</taxon>
        <taxon>Gammaproteobacteria</taxon>
        <taxon>Vibrionales</taxon>
        <taxon>Vibrionaceae</taxon>
        <taxon>Vibrio</taxon>
    </lineage>
</organism>
<feature type="non-terminal residue" evidence="1">
    <location>
        <position position="78"/>
    </location>
</feature>
<sequence length="78" mass="9253">YYKERMGWLNDAESPNILTATQDGLYEIAEYETQDITQNIALKIPRGVNPNTGLKEWFYVEYRQAMGYDQFLDDRSYM</sequence>
<dbReference type="EMBL" id="JABCLB010001868">
    <property type="protein sequence ID" value="NMU84548.1"/>
    <property type="molecule type" value="Genomic_DNA"/>
</dbReference>
<evidence type="ECO:0000313" key="1">
    <source>
        <dbReference type="EMBL" id="NMU84548.1"/>
    </source>
</evidence>